<dbReference type="GO" id="GO:0044322">
    <property type="term" value="C:endoplasmic reticulum quality control compartment"/>
    <property type="evidence" value="ECO:0007669"/>
    <property type="project" value="GOC"/>
</dbReference>
<gene>
    <name evidence="13" type="ORF">CCACVL1_27618</name>
</gene>
<dbReference type="InterPro" id="IPR012341">
    <property type="entry name" value="6hp_glycosidase-like_sf"/>
</dbReference>
<keyword evidence="5" id="KW-0256">Endoplasmic reticulum</keyword>
<feature type="repeat" description="PPR" evidence="9">
    <location>
        <begin position="807"/>
        <end position="841"/>
    </location>
</feature>
<dbReference type="FunFam" id="1.25.40.10:FF:000125">
    <property type="entry name" value="Pentatricopeptide repeat-containing protein"/>
    <property type="match status" value="1"/>
</dbReference>
<evidence type="ECO:0000313" key="14">
    <source>
        <dbReference type="Proteomes" id="UP000188268"/>
    </source>
</evidence>
<evidence type="ECO:0000256" key="5">
    <source>
        <dbReference type="ARBA" id="ARBA00022824"/>
    </source>
</evidence>
<dbReference type="Gene3D" id="1.50.10.10">
    <property type="match status" value="1"/>
</dbReference>
<dbReference type="PRINTS" id="PR00747">
    <property type="entry name" value="GLYHDRLASE47"/>
</dbReference>
<feature type="signal peptide" evidence="12">
    <location>
        <begin position="1"/>
        <end position="24"/>
    </location>
</feature>
<dbReference type="FunFam" id="1.25.40.10:FF:000690">
    <property type="entry name" value="Pentatricopeptide repeat-containing protein"/>
    <property type="match status" value="1"/>
</dbReference>
<dbReference type="NCBIfam" id="TIGR00756">
    <property type="entry name" value="PPR"/>
    <property type="match status" value="8"/>
</dbReference>
<feature type="repeat" description="PPR" evidence="9">
    <location>
        <begin position="1063"/>
        <end position="1097"/>
    </location>
</feature>
<dbReference type="InterPro" id="IPR036026">
    <property type="entry name" value="Seven-hairpin_glycosidases"/>
</dbReference>
<dbReference type="InterPro" id="IPR001382">
    <property type="entry name" value="Glyco_hydro_47"/>
</dbReference>
<dbReference type="GO" id="GO:0016020">
    <property type="term" value="C:membrane"/>
    <property type="evidence" value="ECO:0007669"/>
    <property type="project" value="InterPro"/>
</dbReference>
<evidence type="ECO:0000313" key="13">
    <source>
        <dbReference type="EMBL" id="OMO54740.1"/>
    </source>
</evidence>
<comment type="similarity">
    <text evidence="3 10">Belongs to the glycosyl hydrolase 47 family.</text>
</comment>
<keyword evidence="10 13" id="KW-0378">Hydrolase</keyword>
<keyword evidence="10" id="KW-0326">Glycosidase</keyword>
<proteinExistence type="inferred from homology"/>
<feature type="active site" description="Proton donor" evidence="7">
    <location>
        <position position="117"/>
    </location>
</feature>
<keyword evidence="14" id="KW-1185">Reference proteome</keyword>
<evidence type="ECO:0000256" key="8">
    <source>
        <dbReference type="PIRSR" id="PIRSR601382-2"/>
    </source>
</evidence>
<dbReference type="EC" id="3.2.1.-" evidence="10"/>
<feature type="binding site" evidence="8">
    <location>
        <position position="461"/>
    </location>
    <ligand>
        <name>Ca(2+)</name>
        <dbReference type="ChEBI" id="CHEBI:29108"/>
    </ligand>
</feature>
<evidence type="ECO:0000256" key="4">
    <source>
        <dbReference type="ARBA" id="ARBA00022737"/>
    </source>
</evidence>
<evidence type="ECO:0000256" key="1">
    <source>
        <dbReference type="ARBA" id="ARBA00004240"/>
    </source>
</evidence>
<dbReference type="InterPro" id="IPR002885">
    <property type="entry name" value="PPR_rpt"/>
</dbReference>
<dbReference type="Proteomes" id="UP000188268">
    <property type="component" value="Unassembled WGS sequence"/>
</dbReference>
<organism evidence="13 14">
    <name type="scientific">Corchorus capsularis</name>
    <name type="common">Jute</name>
    <dbReference type="NCBI Taxonomy" id="210143"/>
    <lineage>
        <taxon>Eukaryota</taxon>
        <taxon>Viridiplantae</taxon>
        <taxon>Streptophyta</taxon>
        <taxon>Embryophyta</taxon>
        <taxon>Tracheophyta</taxon>
        <taxon>Spermatophyta</taxon>
        <taxon>Magnoliopsida</taxon>
        <taxon>eudicotyledons</taxon>
        <taxon>Gunneridae</taxon>
        <taxon>Pentapetalae</taxon>
        <taxon>rosids</taxon>
        <taxon>malvids</taxon>
        <taxon>Malvales</taxon>
        <taxon>Malvaceae</taxon>
        <taxon>Grewioideae</taxon>
        <taxon>Apeibeae</taxon>
        <taxon>Corchorus</taxon>
    </lineage>
</organism>
<dbReference type="InterPro" id="IPR011990">
    <property type="entry name" value="TPR-like_helical_dom_sf"/>
</dbReference>
<feature type="region of interest" description="Disordered" evidence="11">
    <location>
        <begin position="584"/>
        <end position="607"/>
    </location>
</feature>
<dbReference type="PANTHER" id="PTHR45679:SF6">
    <property type="entry name" value="ER DEGRADATION-ENHANCING ALPHA-MANNOSIDASE-LIKE PROTEIN 2"/>
    <property type="match status" value="1"/>
</dbReference>
<dbReference type="PROSITE" id="PS51375">
    <property type="entry name" value="PPR"/>
    <property type="match status" value="8"/>
</dbReference>
<protein>
    <recommendedName>
        <fullName evidence="10">alpha-1,2-Mannosidase</fullName>
        <ecNumber evidence="10">3.2.1.-</ecNumber>
    </recommendedName>
</protein>
<dbReference type="Gramene" id="OMO54740">
    <property type="protein sequence ID" value="OMO54740"/>
    <property type="gene ID" value="CCACVL1_27618"/>
</dbReference>
<evidence type="ECO:0000256" key="6">
    <source>
        <dbReference type="ARBA" id="ARBA00023180"/>
    </source>
</evidence>
<dbReference type="Pfam" id="PF13041">
    <property type="entry name" value="PPR_2"/>
    <property type="match status" value="2"/>
</dbReference>
<keyword evidence="8" id="KW-0479">Metal-binding</keyword>
<feature type="repeat" description="PPR" evidence="9">
    <location>
        <begin position="900"/>
        <end position="930"/>
    </location>
</feature>
<feature type="compositionally biased region" description="Polar residues" evidence="11">
    <location>
        <begin position="584"/>
        <end position="594"/>
    </location>
</feature>
<dbReference type="FunFam" id="1.50.10.10:FF:000015">
    <property type="entry name" value="alpha-1,2-Mannosidase"/>
    <property type="match status" value="1"/>
</dbReference>
<dbReference type="GO" id="GO:0005975">
    <property type="term" value="P:carbohydrate metabolic process"/>
    <property type="evidence" value="ECO:0007669"/>
    <property type="project" value="InterPro"/>
</dbReference>
<dbReference type="InterPro" id="IPR044674">
    <property type="entry name" value="EDEM1/2/3"/>
</dbReference>
<dbReference type="SUPFAM" id="SSF48452">
    <property type="entry name" value="TPR-like"/>
    <property type="match status" value="1"/>
</dbReference>
<dbReference type="GO" id="GO:0003729">
    <property type="term" value="F:mRNA binding"/>
    <property type="evidence" value="ECO:0007669"/>
    <property type="project" value="UniProtKB-ARBA"/>
</dbReference>
<feature type="repeat" description="PPR" evidence="9">
    <location>
        <begin position="776"/>
        <end position="806"/>
    </location>
</feature>
<keyword evidence="4" id="KW-0677">Repeat</keyword>
<dbReference type="OrthoDB" id="185373at2759"/>
<keyword evidence="12" id="KW-0732">Signal</keyword>
<feature type="repeat" description="PPR" evidence="9">
    <location>
        <begin position="962"/>
        <end position="996"/>
    </location>
</feature>
<evidence type="ECO:0000256" key="2">
    <source>
        <dbReference type="ARBA" id="ARBA00006643"/>
    </source>
</evidence>
<dbReference type="GO" id="GO:0004571">
    <property type="term" value="F:mannosyl-oligosaccharide 1,2-alpha-mannosidase activity"/>
    <property type="evidence" value="ECO:0007669"/>
    <property type="project" value="InterPro"/>
</dbReference>
<feature type="active site" evidence="7">
    <location>
        <position position="257"/>
    </location>
</feature>
<evidence type="ECO:0000256" key="11">
    <source>
        <dbReference type="SAM" id="MobiDB-lite"/>
    </source>
</evidence>
<feature type="compositionally biased region" description="Basic and acidic residues" evidence="11">
    <location>
        <begin position="595"/>
        <end position="607"/>
    </location>
</feature>
<comment type="cofactor">
    <cofactor evidence="8">
        <name>Ca(2+)</name>
        <dbReference type="ChEBI" id="CHEBI:29108"/>
    </cofactor>
</comment>
<dbReference type="GO" id="GO:0005509">
    <property type="term" value="F:calcium ion binding"/>
    <property type="evidence" value="ECO:0007669"/>
    <property type="project" value="InterPro"/>
</dbReference>
<dbReference type="Pfam" id="PF01532">
    <property type="entry name" value="Glyco_hydro_47"/>
    <property type="match status" value="1"/>
</dbReference>
<comment type="caution">
    <text evidence="13">The sequence shown here is derived from an EMBL/GenBank/DDBJ whole genome shotgun (WGS) entry which is preliminary data.</text>
</comment>
<evidence type="ECO:0000256" key="7">
    <source>
        <dbReference type="PIRSR" id="PIRSR601382-1"/>
    </source>
</evidence>
<dbReference type="GO" id="GO:0048731">
    <property type="term" value="P:system development"/>
    <property type="evidence" value="ECO:0007669"/>
    <property type="project" value="UniProtKB-ARBA"/>
</dbReference>
<name>A0A1R3G9P8_COCAP</name>
<dbReference type="EMBL" id="AWWV01014886">
    <property type="protein sequence ID" value="OMO54740.1"/>
    <property type="molecule type" value="Genomic_DNA"/>
</dbReference>
<comment type="similarity">
    <text evidence="2">Belongs to the PPR family. PCMP-H subfamily.</text>
</comment>
<dbReference type="Pfam" id="PF01535">
    <property type="entry name" value="PPR"/>
    <property type="match status" value="7"/>
</dbReference>
<sequence>MNAVNLILPFLLFLLLFFLHKAVAEGVTPEEAKQLRDEVREMFYHAFDGYMEHAFPLDELRPLSCEGEDTLGGYALTLIDSLDTLALLGDRERFTASVEWIGKNLQFDINKTVSVFETTIRVLGGLLSAHLIASDYATGMRIPSYDNQLLYLAEDLARRLLPAFDTPTGIPFGSVNLKYGVDEHESKITSTAGGGTLTLEFGVLSRLTNNPIFEQVTKNAVRGLWARRSKLNLVGAHINVFTGEWTQKDAGIGTSIDSFYEYLLKAYLLFGDEEYLFIFQEAYTAAMHYLYNDPWYVEVNMDSAAIVWPLFNSLQAFWPGLQVLAGDIDPAIRTHTAFFSVWKRYGFTPEGFNLATLSVQHGQKSYPLRPELIESTYWLYKATRDPRYLDAGRDMVASLQYGARCPCGYCHISDVEFHKKEDHMESFFLAETVKYLWLLFDLAVGPKNLVENGPYKYIFSTEGHLLPATPQISLVQEHCSYFGAYCNRDGFEQEPHASDTSADSQETNGSRVFKSRVHTGFQLQSSHLEASPVSGLIKGLCPGLTHGQKYGISYLATVDTPREDNSAKQKDNVVQSHAVIVVSDQSANQSPSGDSSHDNVKETSEREAERVDYYGEVIILDCLKALACKLLEGDIENQLCREAICVQALESKVRSLKSLKSIHARLLIDGSLASSDLVLNKLLRLYARFGTIQYAHALFDQMPQPNVFLWTALIHGYVENRTYPKVLSLFSQMCKESILPLNFTLASVLKSLARLMRVKDGEAVYGLGLKCGLGFDLIVQNAVIDLFMRCGEVDLARRVFDGMEERDLVSWNSMISGYGSSGRVDLARELFDEMSERNVISWTSMIQGYVKAGDMEYARVLFDRMPSKDLAAWNVMISGYMDVGDLDSARYIFEAMPVQETGAWNLIISGHCKAGKMEVAKSFFDKMPCKSIASWTIMIDGYVKAGDVSSGRRLFDRMPEKNLVSWSTMIGGYARNGQPRDALQLYKHFQKEGIKPDETFVLGIISACSQLGILDAAESIINDFTGQLMFSSLRIVTSLIDMYAKCGCIDRALQVFKMAHQKDLHCYSAMIAAFANHGMAQDAISLFEDMQRTNIRPDGVAFLGVLTACNHGGLVSEGRRYFKQMLEGYRIRPSEKHYACIVDLLGRAGFLEEAHNIIRNMPISPTAVVWGALLAACRACCNVELAEIAADELFKIEPVNSGNYILLSGIYASARRWDDVARMRAMIRKNQVRKNRASSWIELGSVVHEFVMGDALHIDSERIYFILQLISEDMRLLGFVRDSEKDEVPCFLAF</sequence>
<keyword evidence="8" id="KW-0106">Calcium</keyword>
<feature type="chain" id="PRO_5012503623" description="alpha-1,2-Mannosidase" evidence="12">
    <location>
        <begin position="25"/>
        <end position="1294"/>
    </location>
</feature>
<dbReference type="PANTHER" id="PTHR45679">
    <property type="entry name" value="ER DEGRADATION-ENHANCING ALPHA-MANNOSIDASE-LIKE PROTEIN 2"/>
    <property type="match status" value="1"/>
</dbReference>
<reference evidence="13 14" key="1">
    <citation type="submission" date="2013-09" db="EMBL/GenBank/DDBJ databases">
        <title>Corchorus capsularis genome sequencing.</title>
        <authorList>
            <person name="Alam M."/>
            <person name="Haque M.S."/>
            <person name="Islam M.S."/>
            <person name="Emdad E.M."/>
            <person name="Islam M.M."/>
            <person name="Ahmed B."/>
            <person name="Halim A."/>
            <person name="Hossen Q.M.M."/>
            <person name="Hossain M.Z."/>
            <person name="Ahmed R."/>
            <person name="Khan M.M."/>
            <person name="Islam R."/>
            <person name="Rashid M.M."/>
            <person name="Khan S.A."/>
            <person name="Rahman M.S."/>
            <person name="Alam M."/>
        </authorList>
    </citation>
    <scope>NUCLEOTIDE SEQUENCE [LARGE SCALE GENOMIC DNA]</scope>
    <source>
        <strain evidence="14">cv. CVL-1</strain>
        <tissue evidence="13">Whole seedling</tissue>
    </source>
</reference>
<evidence type="ECO:0000256" key="10">
    <source>
        <dbReference type="RuleBase" id="RU361193"/>
    </source>
</evidence>
<dbReference type="GO" id="GO:1904380">
    <property type="term" value="P:endoplasmic reticulum mannose trimming"/>
    <property type="evidence" value="ECO:0007669"/>
    <property type="project" value="InterPro"/>
</dbReference>
<dbReference type="STRING" id="210143.A0A1R3G9P8"/>
<feature type="active site" evidence="7">
    <location>
        <position position="371"/>
    </location>
</feature>
<dbReference type="FunFam" id="1.25.40.10:FF:000333">
    <property type="entry name" value="Pentatricopeptide repeat-containing protein"/>
    <property type="match status" value="1"/>
</dbReference>
<accession>A0A1R3G9P8</accession>
<dbReference type="Pfam" id="PF20431">
    <property type="entry name" value="E_motif"/>
    <property type="match status" value="1"/>
</dbReference>
<evidence type="ECO:0000256" key="9">
    <source>
        <dbReference type="PROSITE-ProRule" id="PRU00708"/>
    </source>
</evidence>
<dbReference type="Gene3D" id="1.25.40.10">
    <property type="entry name" value="Tetratricopeptide repeat domain"/>
    <property type="match status" value="5"/>
</dbReference>
<comment type="subcellular location">
    <subcellularLocation>
        <location evidence="1">Endoplasmic reticulum</location>
    </subcellularLocation>
</comment>
<feature type="repeat" description="PPR" evidence="9">
    <location>
        <begin position="869"/>
        <end position="899"/>
    </location>
</feature>
<dbReference type="SUPFAM" id="SSF48225">
    <property type="entry name" value="Seven-hairpin glycosidases"/>
    <property type="match status" value="1"/>
</dbReference>
<feature type="repeat" description="PPR" evidence="9">
    <location>
        <begin position="706"/>
        <end position="740"/>
    </location>
</feature>
<evidence type="ECO:0000256" key="12">
    <source>
        <dbReference type="SAM" id="SignalP"/>
    </source>
</evidence>
<feature type="active site" description="Proton donor" evidence="7">
    <location>
        <position position="350"/>
    </location>
</feature>
<dbReference type="InterPro" id="IPR046848">
    <property type="entry name" value="E_motif"/>
</dbReference>
<evidence type="ECO:0000256" key="3">
    <source>
        <dbReference type="ARBA" id="ARBA00007658"/>
    </source>
</evidence>
<keyword evidence="6" id="KW-0325">Glycoprotein</keyword>
<feature type="repeat" description="PPR" evidence="9">
    <location>
        <begin position="931"/>
        <end position="961"/>
    </location>
</feature>